<dbReference type="GO" id="GO:0009279">
    <property type="term" value="C:cell outer membrane"/>
    <property type="evidence" value="ECO:0007669"/>
    <property type="project" value="UniProtKB-SubCell"/>
</dbReference>
<gene>
    <name evidence="11" type="ORF">OBE_09482</name>
</gene>
<dbReference type="AlphaFoldDB" id="K1SPH9"/>
<dbReference type="Gene3D" id="2.40.170.20">
    <property type="entry name" value="TonB-dependent receptor, beta-barrel domain"/>
    <property type="match status" value="1"/>
</dbReference>
<dbReference type="InterPro" id="IPR039426">
    <property type="entry name" value="TonB-dep_rcpt-like"/>
</dbReference>
<keyword evidence="7" id="KW-0406">Ion transport</keyword>
<dbReference type="PANTHER" id="PTHR32552">
    <property type="entry name" value="FERRICHROME IRON RECEPTOR-RELATED"/>
    <property type="match status" value="1"/>
</dbReference>
<dbReference type="PROSITE" id="PS52016">
    <property type="entry name" value="TONB_DEPENDENT_REC_3"/>
    <property type="match status" value="1"/>
</dbReference>
<keyword evidence="3" id="KW-0410">Iron transport</keyword>
<dbReference type="PANTHER" id="PTHR32552:SF68">
    <property type="entry name" value="FERRICHROME OUTER MEMBRANE TRANSPORTER_PHAGE RECEPTOR"/>
    <property type="match status" value="1"/>
</dbReference>
<evidence type="ECO:0000256" key="7">
    <source>
        <dbReference type="ARBA" id="ARBA00023065"/>
    </source>
</evidence>
<dbReference type="SUPFAM" id="SSF56935">
    <property type="entry name" value="Porins"/>
    <property type="match status" value="1"/>
</dbReference>
<evidence type="ECO:0000256" key="5">
    <source>
        <dbReference type="ARBA" id="ARBA00022729"/>
    </source>
</evidence>
<evidence type="ECO:0000256" key="2">
    <source>
        <dbReference type="ARBA" id="ARBA00022448"/>
    </source>
</evidence>
<proteinExistence type="predicted"/>
<dbReference type="Pfam" id="PF07715">
    <property type="entry name" value="Plug"/>
    <property type="match status" value="1"/>
</dbReference>
<evidence type="ECO:0000256" key="6">
    <source>
        <dbReference type="ARBA" id="ARBA00023004"/>
    </source>
</evidence>
<organism evidence="11">
    <name type="scientific">human gut metagenome</name>
    <dbReference type="NCBI Taxonomy" id="408170"/>
    <lineage>
        <taxon>unclassified sequences</taxon>
        <taxon>metagenomes</taxon>
        <taxon>organismal metagenomes</taxon>
    </lineage>
</organism>
<evidence type="ECO:0000256" key="4">
    <source>
        <dbReference type="ARBA" id="ARBA00022692"/>
    </source>
</evidence>
<keyword evidence="8" id="KW-0472">Membrane</keyword>
<feature type="non-terminal residue" evidence="11">
    <location>
        <position position="1"/>
    </location>
</feature>
<dbReference type="InterPro" id="IPR012910">
    <property type="entry name" value="Plug_dom"/>
</dbReference>
<dbReference type="EMBL" id="AJWZ01006544">
    <property type="protein sequence ID" value="EKC59478.1"/>
    <property type="molecule type" value="Genomic_DNA"/>
</dbReference>
<dbReference type="GO" id="GO:0015344">
    <property type="term" value="F:siderophore uptake transmembrane transporter activity"/>
    <property type="evidence" value="ECO:0007669"/>
    <property type="project" value="TreeGrafter"/>
</dbReference>
<keyword evidence="2" id="KW-0813">Transport</keyword>
<evidence type="ECO:0000256" key="1">
    <source>
        <dbReference type="ARBA" id="ARBA00004571"/>
    </source>
</evidence>
<keyword evidence="11" id="KW-0675">Receptor</keyword>
<evidence type="ECO:0000259" key="10">
    <source>
        <dbReference type="Pfam" id="PF07715"/>
    </source>
</evidence>
<keyword evidence="5" id="KW-0732">Signal</keyword>
<keyword evidence="6" id="KW-0408">Iron</keyword>
<evidence type="ECO:0000313" key="11">
    <source>
        <dbReference type="EMBL" id="EKC59478.1"/>
    </source>
</evidence>
<evidence type="ECO:0000256" key="8">
    <source>
        <dbReference type="ARBA" id="ARBA00023136"/>
    </source>
</evidence>
<evidence type="ECO:0000256" key="9">
    <source>
        <dbReference type="ARBA" id="ARBA00023237"/>
    </source>
</evidence>
<protein>
    <submittedName>
        <fullName evidence="11">TonB-dependent transmembrane receptor protein</fullName>
    </submittedName>
</protein>
<comment type="subcellular location">
    <subcellularLocation>
        <location evidence="1">Cell outer membrane</location>
        <topology evidence="1">Multi-pass membrane protein</topology>
    </subcellularLocation>
</comment>
<keyword evidence="4 11" id="KW-0812">Transmembrane</keyword>
<keyword evidence="9" id="KW-0998">Cell outer membrane</keyword>
<feature type="domain" description="TonB-dependent receptor plug" evidence="10">
    <location>
        <begin position="5"/>
        <end position="74"/>
    </location>
</feature>
<sequence>ATSDAGNGIGGTAFRLRGSDASRINVTTNGVPMNDAESHSVYWYDTPDMASSVGTIQVQRGAGTSTNGTGAFGGSVNMTTAPMSSEFSGEASLSYGSYNTNKQSLQIGSGLMGGHWTVDARLSHISSDGYVDRAFTNLESYMLQVGYYDGGTAVKLISFGGVARVGLAYDGVTKEQLETDRRYNSQGLVKHADGSISFYDNQTDNYTQINNQLIVNHRFKPVGR</sequence>
<accession>K1SPH9</accession>
<name>K1SPH9_9ZZZZ</name>
<reference evidence="11" key="1">
    <citation type="journal article" date="2013" name="Environ. Microbiol.">
        <title>Microbiota from the distal guts of lean and obese adolescents exhibit partial functional redundancy besides clear differences in community structure.</title>
        <authorList>
            <person name="Ferrer M."/>
            <person name="Ruiz A."/>
            <person name="Lanza F."/>
            <person name="Haange S.B."/>
            <person name="Oberbach A."/>
            <person name="Till H."/>
            <person name="Bargiela R."/>
            <person name="Campoy C."/>
            <person name="Segura M.T."/>
            <person name="Richter M."/>
            <person name="von Bergen M."/>
            <person name="Seifert J."/>
            <person name="Suarez A."/>
        </authorList>
    </citation>
    <scope>NUCLEOTIDE SEQUENCE</scope>
</reference>
<comment type="caution">
    <text evidence="11">The sequence shown here is derived from an EMBL/GenBank/DDBJ whole genome shotgun (WGS) entry which is preliminary data.</text>
</comment>
<dbReference type="InterPro" id="IPR036942">
    <property type="entry name" value="Beta-barrel_TonB_sf"/>
</dbReference>
<evidence type="ECO:0000256" key="3">
    <source>
        <dbReference type="ARBA" id="ARBA00022496"/>
    </source>
</evidence>